<dbReference type="InterPro" id="IPR008271">
    <property type="entry name" value="Ser/Thr_kinase_AS"/>
</dbReference>
<dbReference type="PROSITE" id="PS00107">
    <property type="entry name" value="PROTEIN_KINASE_ATP"/>
    <property type="match status" value="1"/>
</dbReference>
<dbReference type="GO" id="GO:0004674">
    <property type="term" value="F:protein serine/threonine kinase activity"/>
    <property type="evidence" value="ECO:0007669"/>
    <property type="project" value="UniProtKB-KW"/>
</dbReference>
<feature type="domain" description="Protein kinase" evidence="8">
    <location>
        <begin position="65"/>
        <end position="289"/>
    </location>
</feature>
<dbReference type="Pfam" id="PF13540">
    <property type="entry name" value="RCC1_2"/>
    <property type="match status" value="1"/>
</dbReference>
<dbReference type="Gene3D" id="1.10.510.10">
    <property type="entry name" value="Transferase(Phosphotransferase) domain 1"/>
    <property type="match status" value="1"/>
</dbReference>
<dbReference type="AlphaFoldDB" id="A0A7R9LHU4"/>
<dbReference type="SMART" id="SM00220">
    <property type="entry name" value="S_TKc"/>
    <property type="match status" value="1"/>
</dbReference>
<dbReference type="InterPro" id="IPR017441">
    <property type="entry name" value="Protein_kinase_ATP_BS"/>
</dbReference>
<evidence type="ECO:0000256" key="6">
    <source>
        <dbReference type="PROSITE-ProRule" id="PRU10141"/>
    </source>
</evidence>
<keyword evidence="7" id="KW-0723">Serine/threonine-protein kinase</keyword>
<dbReference type="SUPFAM" id="SSF56112">
    <property type="entry name" value="Protein kinase-like (PK-like)"/>
    <property type="match status" value="1"/>
</dbReference>
<dbReference type="PROSITE" id="PS00108">
    <property type="entry name" value="PROTEIN_KINASE_ST"/>
    <property type="match status" value="1"/>
</dbReference>
<dbReference type="GO" id="GO:0005737">
    <property type="term" value="C:cytoplasm"/>
    <property type="evidence" value="ECO:0007669"/>
    <property type="project" value="TreeGrafter"/>
</dbReference>
<organism evidence="9">
    <name type="scientific">Oppiella nova</name>
    <dbReference type="NCBI Taxonomy" id="334625"/>
    <lineage>
        <taxon>Eukaryota</taxon>
        <taxon>Metazoa</taxon>
        <taxon>Ecdysozoa</taxon>
        <taxon>Arthropoda</taxon>
        <taxon>Chelicerata</taxon>
        <taxon>Arachnida</taxon>
        <taxon>Acari</taxon>
        <taxon>Acariformes</taxon>
        <taxon>Sarcoptiformes</taxon>
        <taxon>Oribatida</taxon>
        <taxon>Brachypylina</taxon>
        <taxon>Oppioidea</taxon>
        <taxon>Oppiidae</taxon>
        <taxon>Oppiella</taxon>
    </lineage>
</organism>
<gene>
    <name evidence="9" type="ORF">ONB1V03_LOCUS2684</name>
</gene>
<dbReference type="Proteomes" id="UP000728032">
    <property type="component" value="Unassembled WGS sequence"/>
</dbReference>
<dbReference type="EMBL" id="OC915488">
    <property type="protein sequence ID" value="CAD7640673.1"/>
    <property type="molecule type" value="Genomic_DNA"/>
</dbReference>
<dbReference type="InterPro" id="IPR000719">
    <property type="entry name" value="Prot_kinase_dom"/>
</dbReference>
<dbReference type="PROSITE" id="PS50011">
    <property type="entry name" value="PROTEIN_KINASE_DOM"/>
    <property type="match status" value="1"/>
</dbReference>
<dbReference type="GO" id="GO:0005524">
    <property type="term" value="F:ATP binding"/>
    <property type="evidence" value="ECO:0007669"/>
    <property type="project" value="UniProtKB-UniRule"/>
</dbReference>
<dbReference type="InterPro" id="IPR050339">
    <property type="entry name" value="CC_SR_Kinase"/>
</dbReference>
<keyword evidence="4 6" id="KW-0067">ATP-binding</keyword>
<dbReference type="Pfam" id="PF00069">
    <property type="entry name" value="Pkinase"/>
    <property type="match status" value="1"/>
</dbReference>
<name>A0A7R9LHU4_9ACAR</name>
<proteinExistence type="inferred from homology"/>
<evidence type="ECO:0000259" key="8">
    <source>
        <dbReference type="PROSITE" id="PS50011"/>
    </source>
</evidence>
<evidence type="ECO:0000313" key="10">
    <source>
        <dbReference type="Proteomes" id="UP000728032"/>
    </source>
</evidence>
<evidence type="ECO:0000256" key="4">
    <source>
        <dbReference type="ARBA" id="ARBA00022840"/>
    </source>
</evidence>
<keyword evidence="2 6" id="KW-0547">Nucleotide-binding</keyword>
<evidence type="ECO:0000256" key="1">
    <source>
        <dbReference type="ARBA" id="ARBA00022679"/>
    </source>
</evidence>
<evidence type="ECO:0000256" key="2">
    <source>
        <dbReference type="ARBA" id="ARBA00022741"/>
    </source>
</evidence>
<feature type="binding site" evidence="6">
    <location>
        <position position="94"/>
    </location>
    <ligand>
        <name>ATP</name>
        <dbReference type="ChEBI" id="CHEBI:30616"/>
    </ligand>
</feature>
<accession>A0A7R9LHU4</accession>
<dbReference type="EMBL" id="CAJPVJ010000663">
    <property type="protein sequence ID" value="CAG2163100.1"/>
    <property type="molecule type" value="Genomic_DNA"/>
</dbReference>
<sequence length="289" mass="33537">MYYLLQNTTPSMGWAVMQEDVWVWVTTHPSRHHNLYLICGYTHSLALSLTEQVYGWGDNSYNNTFVELTNIGSGGFGTVHKIQNKNDDKIYAIKIQQINDLNKYEKSNAFNEGKKLLLVQSEYVVKYYDSWREGNCIYIQMELCSQNLRNVIQIKPQVFGRQLGYPMDCVEYFISCEIFRQILESVEYLHELNPQIIHRDLKPDNILISENVKNGRFVKLCDFGLATVHDKRVHYRTTQKHTANVGDIKYMAPEVSQGEKYGHKSDIYSLALIAGELFDVNLNEIDLDE</sequence>
<keyword evidence="3" id="KW-0418">Kinase</keyword>
<dbReference type="PANTHER" id="PTHR11042">
    <property type="entry name" value="EUKARYOTIC TRANSLATION INITIATION FACTOR 2-ALPHA KINASE EIF2-ALPHA KINASE -RELATED"/>
    <property type="match status" value="1"/>
</dbReference>
<keyword evidence="1" id="KW-0808">Transferase</keyword>
<evidence type="ECO:0000313" key="9">
    <source>
        <dbReference type="EMBL" id="CAD7640673.1"/>
    </source>
</evidence>
<comment type="similarity">
    <text evidence="5">Belongs to the protein kinase superfamily. Ser/Thr protein kinase family. GCN2 subfamily.</text>
</comment>
<evidence type="ECO:0000256" key="7">
    <source>
        <dbReference type="RuleBase" id="RU000304"/>
    </source>
</evidence>
<dbReference type="InterPro" id="IPR011009">
    <property type="entry name" value="Kinase-like_dom_sf"/>
</dbReference>
<protein>
    <recommendedName>
        <fullName evidence="8">Protein kinase domain-containing protein</fullName>
    </recommendedName>
</protein>
<dbReference type="InterPro" id="IPR009091">
    <property type="entry name" value="RCC1/BLIP-II"/>
</dbReference>
<dbReference type="SUPFAM" id="SSF50985">
    <property type="entry name" value="RCC1/BLIP-II"/>
    <property type="match status" value="1"/>
</dbReference>
<reference evidence="9" key="1">
    <citation type="submission" date="2020-11" db="EMBL/GenBank/DDBJ databases">
        <authorList>
            <person name="Tran Van P."/>
        </authorList>
    </citation>
    <scope>NUCLEOTIDE SEQUENCE</scope>
</reference>
<dbReference type="OrthoDB" id="6513976at2759"/>
<keyword evidence="10" id="KW-1185">Reference proteome</keyword>
<dbReference type="Gene3D" id="3.30.200.20">
    <property type="entry name" value="Phosphorylase Kinase, domain 1"/>
    <property type="match status" value="1"/>
</dbReference>
<evidence type="ECO:0000256" key="5">
    <source>
        <dbReference type="ARBA" id="ARBA00037982"/>
    </source>
</evidence>
<dbReference type="GO" id="GO:0005634">
    <property type="term" value="C:nucleus"/>
    <property type="evidence" value="ECO:0007669"/>
    <property type="project" value="TreeGrafter"/>
</dbReference>
<evidence type="ECO:0000256" key="3">
    <source>
        <dbReference type="ARBA" id="ARBA00022777"/>
    </source>
</evidence>